<feature type="transmembrane region" description="Helical" evidence="1">
    <location>
        <begin position="46"/>
        <end position="67"/>
    </location>
</feature>
<keyword evidence="1" id="KW-0812">Transmembrane</keyword>
<name>A0A2G9HNP8_9LAMI</name>
<protein>
    <submittedName>
        <fullName evidence="2">Uncharacterized protein</fullName>
    </submittedName>
</protein>
<evidence type="ECO:0000313" key="2">
    <source>
        <dbReference type="EMBL" id="PIN19156.1"/>
    </source>
</evidence>
<evidence type="ECO:0000256" key="1">
    <source>
        <dbReference type="SAM" id="Phobius"/>
    </source>
</evidence>
<keyword evidence="3" id="KW-1185">Reference proteome</keyword>
<organism evidence="2 3">
    <name type="scientific">Handroanthus impetiginosus</name>
    <dbReference type="NCBI Taxonomy" id="429701"/>
    <lineage>
        <taxon>Eukaryota</taxon>
        <taxon>Viridiplantae</taxon>
        <taxon>Streptophyta</taxon>
        <taxon>Embryophyta</taxon>
        <taxon>Tracheophyta</taxon>
        <taxon>Spermatophyta</taxon>
        <taxon>Magnoliopsida</taxon>
        <taxon>eudicotyledons</taxon>
        <taxon>Gunneridae</taxon>
        <taxon>Pentapetalae</taxon>
        <taxon>asterids</taxon>
        <taxon>lamiids</taxon>
        <taxon>Lamiales</taxon>
        <taxon>Bignoniaceae</taxon>
        <taxon>Crescentiina</taxon>
        <taxon>Tabebuia alliance</taxon>
        <taxon>Handroanthus</taxon>
    </lineage>
</organism>
<dbReference type="Proteomes" id="UP000231279">
    <property type="component" value="Unassembled WGS sequence"/>
</dbReference>
<comment type="caution">
    <text evidence="2">The sequence shown here is derived from an EMBL/GenBank/DDBJ whole genome shotgun (WGS) entry which is preliminary data.</text>
</comment>
<reference evidence="3" key="1">
    <citation type="journal article" date="2018" name="Gigascience">
        <title>Genome assembly of the Pink Ipe (Handroanthus impetiginosus, Bignoniaceae), a highly valued, ecologically keystone Neotropical timber forest tree.</title>
        <authorList>
            <person name="Silva-Junior O.B."/>
            <person name="Grattapaglia D."/>
            <person name="Novaes E."/>
            <person name="Collevatti R.G."/>
        </authorList>
    </citation>
    <scope>NUCLEOTIDE SEQUENCE [LARGE SCALE GENOMIC DNA]</scope>
    <source>
        <strain evidence="3">cv. UFG-1</strain>
    </source>
</reference>
<gene>
    <name evidence="2" type="ORF">CDL12_08155</name>
</gene>
<dbReference type="AlphaFoldDB" id="A0A2G9HNP8"/>
<evidence type="ECO:0000313" key="3">
    <source>
        <dbReference type="Proteomes" id="UP000231279"/>
    </source>
</evidence>
<proteinExistence type="predicted"/>
<keyword evidence="1" id="KW-0472">Membrane</keyword>
<keyword evidence="1" id="KW-1133">Transmembrane helix</keyword>
<sequence length="110" mass="13249">MIFRLFMQVMCFSICPSANRKAWLKICLHPAFFLQIFSIFHMNMGIYVYMQVFIYCVSVLYSSICIWKKIKLQKRNNIQYNHTSKITPHETRQTHYARMHTLHATCELIH</sequence>
<accession>A0A2G9HNP8</accession>
<dbReference type="EMBL" id="NKXS01001325">
    <property type="protein sequence ID" value="PIN19156.1"/>
    <property type="molecule type" value="Genomic_DNA"/>
</dbReference>